<dbReference type="EMBL" id="CM029037">
    <property type="protein sequence ID" value="KAG2658322.1"/>
    <property type="molecule type" value="Genomic_DNA"/>
</dbReference>
<comment type="caution">
    <text evidence="1">The sequence shown here is derived from an EMBL/GenBank/DDBJ whole genome shotgun (WGS) entry which is preliminary data.</text>
</comment>
<organism evidence="1 2">
    <name type="scientific">Panicum virgatum</name>
    <name type="common">Blackwell switchgrass</name>
    <dbReference type="NCBI Taxonomy" id="38727"/>
    <lineage>
        <taxon>Eukaryota</taxon>
        <taxon>Viridiplantae</taxon>
        <taxon>Streptophyta</taxon>
        <taxon>Embryophyta</taxon>
        <taxon>Tracheophyta</taxon>
        <taxon>Spermatophyta</taxon>
        <taxon>Magnoliopsida</taxon>
        <taxon>Liliopsida</taxon>
        <taxon>Poales</taxon>
        <taxon>Poaceae</taxon>
        <taxon>PACMAD clade</taxon>
        <taxon>Panicoideae</taxon>
        <taxon>Panicodae</taxon>
        <taxon>Paniceae</taxon>
        <taxon>Panicinae</taxon>
        <taxon>Panicum</taxon>
        <taxon>Panicum sect. Hiantes</taxon>
    </lineage>
</organism>
<keyword evidence="2" id="KW-1185">Reference proteome</keyword>
<protein>
    <submittedName>
        <fullName evidence="1">Uncharacterized protein</fullName>
    </submittedName>
</protein>
<sequence>MLDMPMSREELTEILCDYIMSIEDVGTLERTWLRNFKPYKMALTVKELQMSLRIDQPMSTSCFNMGVCILAYKDYKVLQYSKSVMPTHFMDLRFCVSIHRAFNHRCLTDYIVLQYMAAWKHARTTPISVDGQALTLRNFVIDMLAFDGNSYRKILPDCVKKCLTRITGKNI</sequence>
<gene>
    <name evidence="1" type="ORF">PVAP13_1KG247300</name>
</gene>
<accession>A0A8T0X9T0</accession>
<proteinExistence type="predicted"/>
<name>A0A8T0X9T0_PANVG</name>
<dbReference type="Proteomes" id="UP000823388">
    <property type="component" value="Chromosome 1K"/>
</dbReference>
<evidence type="ECO:0000313" key="1">
    <source>
        <dbReference type="EMBL" id="KAG2658322.1"/>
    </source>
</evidence>
<dbReference type="AlphaFoldDB" id="A0A8T0X9T0"/>
<evidence type="ECO:0000313" key="2">
    <source>
        <dbReference type="Proteomes" id="UP000823388"/>
    </source>
</evidence>
<reference evidence="1" key="1">
    <citation type="submission" date="2020-05" db="EMBL/GenBank/DDBJ databases">
        <title>WGS assembly of Panicum virgatum.</title>
        <authorList>
            <person name="Lovell J.T."/>
            <person name="Jenkins J."/>
            <person name="Shu S."/>
            <person name="Juenger T.E."/>
            <person name="Schmutz J."/>
        </authorList>
    </citation>
    <scope>NUCLEOTIDE SEQUENCE</scope>
    <source>
        <strain evidence="1">AP13</strain>
    </source>
</reference>